<keyword evidence="3 6" id="KW-0418">Kinase</keyword>
<protein>
    <submittedName>
        <fullName evidence="6">Lipid kinase</fullName>
    </submittedName>
</protein>
<dbReference type="GO" id="GO:0016301">
    <property type="term" value="F:kinase activity"/>
    <property type="evidence" value="ECO:0007669"/>
    <property type="project" value="UniProtKB-KW"/>
</dbReference>
<dbReference type="NCBIfam" id="NF009604">
    <property type="entry name" value="PRK13057.1"/>
    <property type="match status" value="1"/>
</dbReference>
<comment type="caution">
    <text evidence="6">The sequence shown here is derived from an EMBL/GenBank/DDBJ whole genome shotgun (WGS) entry which is preliminary data.</text>
</comment>
<keyword evidence="2" id="KW-0547">Nucleotide-binding</keyword>
<dbReference type="InterPro" id="IPR005218">
    <property type="entry name" value="Diacylglycerol/lipid_kinase"/>
</dbReference>
<dbReference type="InterPro" id="IPR017438">
    <property type="entry name" value="ATP-NAD_kinase_N"/>
</dbReference>
<sequence length="298" mass="32887">MQHALILINPHSRNGSEDALQEAIETLKSGGFEVSVKETESEDHLVTLIENYEREDGVIILAGGDGTISTGLEAIHKYQRTMAIFPLGTANDLARSLGVPQDLIAAAQVIIDGKRERISLGKVNNHFFVNVAHIGLGVDVTRELSSDSKKWFGVLAYLGAFFKAIKRNKSFKVHIKTDDWQSSSRAIHLAVGNGRYYGGGNIVDQRSTLVNGQLHLFFIKPRPWWQLLLLGPNLRDGALANERHIVRHSAQHFSIYTSKPKELEADGEFKTTTPVEFEIIPEAIEAIVGDIPTDSGDV</sequence>
<feature type="domain" description="DAGKc" evidence="5">
    <location>
        <begin position="1"/>
        <end position="126"/>
    </location>
</feature>
<name>A0ABN0TYB1_9GAMM</name>
<evidence type="ECO:0000256" key="1">
    <source>
        <dbReference type="ARBA" id="ARBA00022679"/>
    </source>
</evidence>
<organism evidence="6 7">
    <name type="scientific">Methylophaga marina</name>
    <dbReference type="NCBI Taxonomy" id="45495"/>
    <lineage>
        <taxon>Bacteria</taxon>
        <taxon>Pseudomonadati</taxon>
        <taxon>Pseudomonadota</taxon>
        <taxon>Gammaproteobacteria</taxon>
        <taxon>Thiotrichales</taxon>
        <taxon>Piscirickettsiaceae</taxon>
        <taxon>Methylophaga</taxon>
    </lineage>
</organism>
<dbReference type="Pfam" id="PF00781">
    <property type="entry name" value="DAGK_cat"/>
    <property type="match status" value="1"/>
</dbReference>
<dbReference type="PANTHER" id="PTHR12358:SF54">
    <property type="entry name" value="SPHINGOSINE KINASE RELATED PROTEIN"/>
    <property type="match status" value="1"/>
</dbReference>
<dbReference type="NCBIfam" id="TIGR00147">
    <property type="entry name" value="YegS/Rv2252/BmrU family lipid kinase"/>
    <property type="match status" value="1"/>
</dbReference>
<dbReference type="InterPro" id="IPR045540">
    <property type="entry name" value="YegS/DAGK_C"/>
</dbReference>
<proteinExistence type="predicted"/>
<accession>A0ABN0TYB1</accession>
<dbReference type="SMART" id="SM00046">
    <property type="entry name" value="DAGKc"/>
    <property type="match status" value="1"/>
</dbReference>
<dbReference type="RefSeq" id="WP_286303394.1">
    <property type="nucleotide sequence ID" value="NZ_AP027741.1"/>
</dbReference>
<evidence type="ECO:0000256" key="4">
    <source>
        <dbReference type="ARBA" id="ARBA00022840"/>
    </source>
</evidence>
<gene>
    <name evidence="6" type="ORF">GCM10008964_25410</name>
</gene>
<dbReference type="SUPFAM" id="SSF111331">
    <property type="entry name" value="NAD kinase/diacylglycerol kinase-like"/>
    <property type="match status" value="1"/>
</dbReference>
<evidence type="ECO:0000313" key="6">
    <source>
        <dbReference type="EMBL" id="GAA0233061.1"/>
    </source>
</evidence>
<dbReference type="InterPro" id="IPR001206">
    <property type="entry name" value="Diacylglycerol_kinase_cat_dom"/>
</dbReference>
<dbReference type="InterPro" id="IPR016064">
    <property type="entry name" value="NAD/diacylglycerol_kinase_sf"/>
</dbReference>
<reference evidence="6 7" key="1">
    <citation type="journal article" date="2019" name="Int. J. Syst. Evol. Microbiol.">
        <title>The Global Catalogue of Microorganisms (GCM) 10K type strain sequencing project: providing services to taxonomists for standard genome sequencing and annotation.</title>
        <authorList>
            <consortium name="The Broad Institute Genomics Platform"/>
            <consortium name="The Broad Institute Genome Sequencing Center for Infectious Disease"/>
            <person name="Wu L."/>
            <person name="Ma J."/>
        </authorList>
    </citation>
    <scope>NUCLEOTIDE SEQUENCE [LARGE SCALE GENOMIC DNA]</scope>
    <source>
        <strain evidence="6 7">JCM 6886</strain>
    </source>
</reference>
<evidence type="ECO:0000256" key="3">
    <source>
        <dbReference type="ARBA" id="ARBA00022777"/>
    </source>
</evidence>
<evidence type="ECO:0000313" key="7">
    <source>
        <dbReference type="Proteomes" id="UP001501476"/>
    </source>
</evidence>
<keyword evidence="7" id="KW-1185">Reference proteome</keyword>
<dbReference type="Pfam" id="PF19279">
    <property type="entry name" value="YegS_C"/>
    <property type="match status" value="1"/>
</dbReference>
<keyword evidence="1" id="KW-0808">Transferase</keyword>
<evidence type="ECO:0000259" key="5">
    <source>
        <dbReference type="PROSITE" id="PS50146"/>
    </source>
</evidence>
<dbReference type="InterPro" id="IPR050187">
    <property type="entry name" value="Lipid_Phosphate_FormReg"/>
</dbReference>
<dbReference type="PANTHER" id="PTHR12358">
    <property type="entry name" value="SPHINGOSINE KINASE"/>
    <property type="match status" value="1"/>
</dbReference>
<dbReference type="EMBL" id="BAAADG010000018">
    <property type="protein sequence ID" value="GAA0233061.1"/>
    <property type="molecule type" value="Genomic_DNA"/>
</dbReference>
<dbReference type="Proteomes" id="UP001501476">
    <property type="component" value="Unassembled WGS sequence"/>
</dbReference>
<keyword evidence="4" id="KW-0067">ATP-binding</keyword>
<dbReference type="Gene3D" id="2.60.200.40">
    <property type="match status" value="1"/>
</dbReference>
<dbReference type="Gene3D" id="3.40.50.10330">
    <property type="entry name" value="Probable inorganic polyphosphate/atp-NAD kinase, domain 1"/>
    <property type="match status" value="1"/>
</dbReference>
<evidence type="ECO:0000256" key="2">
    <source>
        <dbReference type="ARBA" id="ARBA00022741"/>
    </source>
</evidence>
<dbReference type="PROSITE" id="PS50146">
    <property type="entry name" value="DAGK"/>
    <property type="match status" value="1"/>
</dbReference>